<evidence type="ECO:0008006" key="4">
    <source>
        <dbReference type="Google" id="ProtNLM"/>
    </source>
</evidence>
<dbReference type="EMBL" id="JAVDYB010000001">
    <property type="protein sequence ID" value="MDR7274942.1"/>
    <property type="molecule type" value="Genomic_DNA"/>
</dbReference>
<gene>
    <name evidence="2" type="ORF">J2S41_001720</name>
</gene>
<accession>A0AAE3YL53</accession>
<evidence type="ECO:0000256" key="1">
    <source>
        <dbReference type="SAM" id="SignalP"/>
    </source>
</evidence>
<dbReference type="Gene3D" id="3.40.50.1820">
    <property type="entry name" value="alpha/beta hydrolase"/>
    <property type="match status" value="1"/>
</dbReference>
<proteinExistence type="predicted"/>
<evidence type="ECO:0000313" key="3">
    <source>
        <dbReference type="Proteomes" id="UP001183643"/>
    </source>
</evidence>
<keyword evidence="1" id="KW-0732">Signal</keyword>
<feature type="signal peptide" evidence="1">
    <location>
        <begin position="1"/>
        <end position="26"/>
    </location>
</feature>
<dbReference type="SUPFAM" id="SSF53474">
    <property type="entry name" value="alpha/beta-Hydrolases"/>
    <property type="match status" value="1"/>
</dbReference>
<keyword evidence="3" id="KW-1185">Reference proteome</keyword>
<dbReference type="InterPro" id="IPR029058">
    <property type="entry name" value="AB_hydrolase_fold"/>
</dbReference>
<comment type="caution">
    <text evidence="2">The sequence shown here is derived from an EMBL/GenBank/DDBJ whole genome shotgun (WGS) entry which is preliminary data.</text>
</comment>
<name>A0AAE3YL53_9ACTN</name>
<feature type="chain" id="PRO_5042056696" description="Alpha/beta hydrolase" evidence="1">
    <location>
        <begin position="27"/>
        <end position="438"/>
    </location>
</feature>
<dbReference type="Proteomes" id="UP001183643">
    <property type="component" value="Unassembled WGS sequence"/>
</dbReference>
<evidence type="ECO:0000313" key="2">
    <source>
        <dbReference type="EMBL" id="MDR7274942.1"/>
    </source>
</evidence>
<dbReference type="RefSeq" id="WP_310365277.1">
    <property type="nucleotide sequence ID" value="NZ_JAVDYB010000001.1"/>
</dbReference>
<sequence>MASIPRAAPAVLLVAGMLAVAPAAQAHGGDPGAPGPHRVSTLDYTLGDRAFQVDGFHADGPDGRLADIELTGTVHYPAGGRGPYPMVVLSHGYWATCADREAADTQARLEAERPDDFYDDPRWLDAVTRLWQWPCAPGVAPLPSYRGYDYLAYKLASHGMVVVSISANGINAGQIGTEADNARSMLINKHLSLWTELVGTGGGPLAGRFTDPRTHRVMKPDFTGRVDFTRVGTLGHSRGGRGVAWHAADVHRDALPAGVRIAGVLSLAAAGAGAATNPDSPEAPLYRVTSAPLAVWIGGCDSDQGLDYVELARGHTRHPIYRWDVDGANHNFLNTQWSPASGQVGAVDDGQGPGPGLCGTPTLGDWDPDSGTPPPPVEWIDIVHKLTEEEERRVHTGYATAFFRSALLGDHRFVNVISGESHPYAEITTVDAVRFDPN</sequence>
<dbReference type="AlphaFoldDB" id="A0AAE3YL53"/>
<protein>
    <recommendedName>
        <fullName evidence="4">Alpha/beta hydrolase</fullName>
    </recommendedName>
</protein>
<organism evidence="2 3">
    <name type="scientific">Catenuloplanes atrovinosus</name>
    <dbReference type="NCBI Taxonomy" id="137266"/>
    <lineage>
        <taxon>Bacteria</taxon>
        <taxon>Bacillati</taxon>
        <taxon>Actinomycetota</taxon>
        <taxon>Actinomycetes</taxon>
        <taxon>Micromonosporales</taxon>
        <taxon>Micromonosporaceae</taxon>
        <taxon>Catenuloplanes</taxon>
    </lineage>
</organism>
<reference evidence="2" key="1">
    <citation type="submission" date="2023-07" db="EMBL/GenBank/DDBJ databases">
        <title>Sequencing the genomes of 1000 actinobacteria strains.</title>
        <authorList>
            <person name="Klenk H.-P."/>
        </authorList>
    </citation>
    <scope>NUCLEOTIDE SEQUENCE</scope>
    <source>
        <strain evidence="2">DSM 44707</strain>
    </source>
</reference>